<dbReference type="InterPro" id="IPR039426">
    <property type="entry name" value="TonB-dep_rcpt-like"/>
</dbReference>
<evidence type="ECO:0000313" key="4">
    <source>
        <dbReference type="EMBL" id="KFB00578.1"/>
    </source>
</evidence>
<accession>A0A084TIP2</accession>
<protein>
    <recommendedName>
        <fullName evidence="3">Peptidase M56 domain-containing protein</fullName>
    </recommendedName>
</protein>
<keyword evidence="5" id="KW-1185">Reference proteome</keyword>
<reference evidence="5" key="2">
    <citation type="submission" date="2014-07" db="EMBL/GenBank/DDBJ databases">
        <title>Genome sequence of Mangrovimonas yunxiaonensis.</title>
        <authorList>
            <person name="Li Y."/>
            <person name="Zheng T."/>
        </authorList>
    </citation>
    <scope>NUCLEOTIDE SEQUENCE [LARGE SCALE GENOMIC DNA]</scope>
    <source>
        <strain evidence="5">LY01</strain>
    </source>
</reference>
<name>A0A084TIP2_9FLAO</name>
<comment type="similarity">
    <text evidence="1">Belongs to the TonB-dependent receptor family.</text>
</comment>
<gene>
    <name evidence="4" type="ORF">IA57_08895</name>
</gene>
<feature type="domain" description="Peptidase M56" evidence="3">
    <location>
        <begin position="145"/>
        <end position="248"/>
    </location>
</feature>
<organism evidence="4 5">
    <name type="scientific">Mangrovimonas yunxiaonensis</name>
    <dbReference type="NCBI Taxonomy" id="1197477"/>
    <lineage>
        <taxon>Bacteria</taxon>
        <taxon>Pseudomonadati</taxon>
        <taxon>Bacteroidota</taxon>
        <taxon>Flavobacteriia</taxon>
        <taxon>Flavobacteriales</taxon>
        <taxon>Flavobacteriaceae</taxon>
        <taxon>Mangrovimonas</taxon>
    </lineage>
</organism>
<dbReference type="GO" id="GO:0009279">
    <property type="term" value="C:cell outer membrane"/>
    <property type="evidence" value="ECO:0007669"/>
    <property type="project" value="UniProtKB-SubCell"/>
</dbReference>
<dbReference type="PANTHER" id="PTHR34978">
    <property type="entry name" value="POSSIBLE SENSOR-TRANSDUCER PROTEIN BLAR"/>
    <property type="match status" value="1"/>
</dbReference>
<feature type="transmembrane region" description="Helical" evidence="2">
    <location>
        <begin position="258"/>
        <end position="275"/>
    </location>
</feature>
<keyword evidence="1" id="KW-0813">Transport</keyword>
<evidence type="ECO:0000256" key="1">
    <source>
        <dbReference type="PROSITE-ProRule" id="PRU01360"/>
    </source>
</evidence>
<dbReference type="Pfam" id="PF05569">
    <property type="entry name" value="Peptidase_M56"/>
    <property type="match status" value="1"/>
</dbReference>
<reference evidence="4 5" key="1">
    <citation type="journal article" date="2014" name="Genome Announc.">
        <title>Draft Genome Sequence of the Algicidal Bacterium Mangrovimonas yunxiaonensis Strain LY01.</title>
        <authorList>
            <person name="Li Y."/>
            <person name="Zhu H."/>
            <person name="Li C."/>
            <person name="Zhang H."/>
            <person name="Chen Z."/>
            <person name="Zheng W."/>
            <person name="Xu H."/>
            <person name="Zheng T."/>
        </authorList>
    </citation>
    <scope>NUCLEOTIDE SEQUENCE [LARGE SCALE GENOMIC DNA]</scope>
    <source>
        <strain evidence="4 5">LY01</strain>
    </source>
</reference>
<dbReference type="eggNOG" id="COG4219">
    <property type="taxonomic scope" value="Bacteria"/>
</dbReference>
<dbReference type="Proteomes" id="UP000028521">
    <property type="component" value="Unassembled WGS sequence"/>
</dbReference>
<dbReference type="InterPro" id="IPR052173">
    <property type="entry name" value="Beta-lactam_resp_regulator"/>
</dbReference>
<keyword evidence="1" id="KW-1134">Transmembrane beta strand</keyword>
<feature type="transmembrane region" description="Helical" evidence="2">
    <location>
        <begin position="87"/>
        <end position="111"/>
    </location>
</feature>
<proteinExistence type="inferred from homology"/>
<dbReference type="PROSITE" id="PS52016">
    <property type="entry name" value="TONB_DEPENDENT_REC_3"/>
    <property type="match status" value="1"/>
</dbReference>
<keyword evidence="2" id="KW-1133">Transmembrane helix</keyword>
<dbReference type="PANTHER" id="PTHR34978:SF3">
    <property type="entry name" value="SLR0241 PROTEIN"/>
    <property type="match status" value="1"/>
</dbReference>
<keyword evidence="1 2" id="KW-0812">Transmembrane</keyword>
<evidence type="ECO:0000313" key="5">
    <source>
        <dbReference type="Proteomes" id="UP000028521"/>
    </source>
</evidence>
<dbReference type="InterPro" id="IPR008756">
    <property type="entry name" value="Peptidase_M56"/>
</dbReference>
<comment type="subcellular location">
    <subcellularLocation>
        <location evidence="1">Cell outer membrane</location>
        <topology evidence="1">Multi-pass membrane protein</topology>
    </subcellularLocation>
</comment>
<dbReference type="OrthoDB" id="1522859at2"/>
<keyword evidence="1 2" id="KW-0472">Membrane</keyword>
<dbReference type="EMBL" id="JPFK01000007">
    <property type="protein sequence ID" value="KFB00578.1"/>
    <property type="molecule type" value="Genomic_DNA"/>
</dbReference>
<dbReference type="AlphaFoldDB" id="A0A084TIP2"/>
<keyword evidence="1" id="KW-0998">Cell outer membrane</keyword>
<dbReference type="InterPro" id="IPR037066">
    <property type="entry name" value="Plug_dom_sf"/>
</dbReference>
<evidence type="ECO:0000259" key="3">
    <source>
        <dbReference type="Pfam" id="PF05569"/>
    </source>
</evidence>
<sequence>MEYLLKSSAIVVVFYLSYKILLQRETFFNGNRWYLFSGMLLAFTLPYLVIPIYIEQPHYTLQGFATTNLTQKTTTPSSLSITTILTWGYLSGVCFFLTKLIIETFSLIKVLRKNTSQHKGRYKLITTNTDTLPFSFFNWIVYNPKQFSETEIEHILNHEKAHAKQWHSLDVIVTEIATILLWWNPLMWLYKKEVRQNLEFIADLHAQQHANCNKSYQMLMVKTSIHNHQLAMANNFYNSLIKKRIVMLHKSKSNKLNALKYALILPVLALFLMSFNTKEVYLPSQKATPETTNRSTKEVVLFIITKASSDADLNKLKSKLEKEGVKAKFKNIKRNEKGEITAIKIDLSTNNTNANYSINNSTPISPIKISYNRQDENLSINTAKTIIDEHNVDIEFDSNDEQVFVVAPADGKKIKKEIIIKTNDDVKTVIGDKKIIEINVDEDTDTNVEIIKIVENETTDSDNPEKEIIVIKGEGNTWTTNDTDKTVWTDQDGKTYEVITKTGGNQAVTLSQLQNALYILNSKETTKAKADAIAPSEIKSINVLKGEKATEKYGSKGKNGVVIITTK</sequence>
<dbReference type="STRING" id="1197477.IA57_08895"/>
<comment type="caution">
    <text evidence="4">The sequence shown here is derived from an EMBL/GenBank/DDBJ whole genome shotgun (WGS) entry which is preliminary data.</text>
</comment>
<dbReference type="CDD" id="cd07341">
    <property type="entry name" value="M56_BlaR1_MecR1_like"/>
    <property type="match status" value="1"/>
</dbReference>
<feature type="transmembrane region" description="Helical" evidence="2">
    <location>
        <begin position="34"/>
        <end position="54"/>
    </location>
</feature>
<evidence type="ECO:0000256" key="2">
    <source>
        <dbReference type="SAM" id="Phobius"/>
    </source>
</evidence>
<dbReference type="Gene3D" id="2.170.130.10">
    <property type="entry name" value="TonB-dependent receptor, plug domain"/>
    <property type="match status" value="1"/>
</dbReference>
<dbReference type="RefSeq" id="WP_036122046.1">
    <property type="nucleotide sequence ID" value="NZ_BMET01000007.1"/>
</dbReference>